<dbReference type="InterPro" id="IPR013783">
    <property type="entry name" value="Ig-like_fold"/>
</dbReference>
<accession>A0A3Q2PGT0</accession>
<evidence type="ECO:0000256" key="10">
    <source>
        <dbReference type="SAM" id="Phobius"/>
    </source>
</evidence>
<evidence type="ECO:0000256" key="1">
    <source>
        <dbReference type="ARBA" id="ARBA00004479"/>
    </source>
</evidence>
<dbReference type="GeneTree" id="ENSGT00940000161609"/>
<proteinExistence type="inferred from homology"/>
<sequence length="237" mass="26563">MVIQYPAHMFGLPILFLLILIQVSSCTIKVTGYIGQDVTLPCAYDAQSNGVLSFCWGLGRVPRSKCADTILSSEYGEVTYRESSRYQLLSQVEQGNVSLTILNAQRSDAGIYGCRVEIPGLFNDQKSNINLIMEEERVISHEMEATDATVTTPQSPTSPMNLVNDEHSKYVRSSQGNFKAFLGEENIGRIAAIFLFTIILILILIFRRNVLMRRTKPLQLHTCTVVENMYDTIPMAK</sequence>
<evidence type="ECO:0000256" key="3">
    <source>
        <dbReference type="ARBA" id="ARBA00022729"/>
    </source>
</evidence>
<dbReference type="SMART" id="SM00409">
    <property type="entry name" value="IG"/>
    <property type="match status" value="1"/>
</dbReference>
<dbReference type="InterPro" id="IPR036179">
    <property type="entry name" value="Ig-like_dom_sf"/>
</dbReference>
<dbReference type="GO" id="GO:0016020">
    <property type="term" value="C:membrane"/>
    <property type="evidence" value="ECO:0007669"/>
    <property type="project" value="UniProtKB-SubCell"/>
</dbReference>
<reference evidence="13" key="1">
    <citation type="submission" date="2025-08" db="UniProtKB">
        <authorList>
            <consortium name="Ensembl"/>
        </authorList>
    </citation>
    <scope>IDENTIFICATION</scope>
</reference>
<evidence type="ECO:0000256" key="8">
    <source>
        <dbReference type="ARBA" id="ARBA00023319"/>
    </source>
</evidence>
<evidence type="ECO:0000313" key="14">
    <source>
        <dbReference type="Proteomes" id="UP000265000"/>
    </source>
</evidence>
<feature type="domain" description="Ig-like" evidence="12">
    <location>
        <begin position="13"/>
        <end position="130"/>
    </location>
</feature>
<evidence type="ECO:0000256" key="7">
    <source>
        <dbReference type="ARBA" id="ARBA00023180"/>
    </source>
</evidence>
<evidence type="ECO:0000256" key="4">
    <source>
        <dbReference type="ARBA" id="ARBA00022989"/>
    </source>
</evidence>
<dbReference type="GO" id="GO:0060097">
    <property type="term" value="P:cytoskeletal rearrangement involved in phagocytosis, engulfment"/>
    <property type="evidence" value="ECO:0007669"/>
    <property type="project" value="TreeGrafter"/>
</dbReference>
<keyword evidence="14" id="KW-1185">Reference proteome</keyword>
<name>A0A3Q2PGT0_FUNHE</name>
<feature type="transmembrane region" description="Helical" evidence="10">
    <location>
        <begin position="187"/>
        <end position="206"/>
    </location>
</feature>
<evidence type="ECO:0000256" key="5">
    <source>
        <dbReference type="ARBA" id="ARBA00023136"/>
    </source>
</evidence>
<feature type="chain" id="PRO_5018575410" evidence="11">
    <location>
        <begin position="27"/>
        <end position="237"/>
    </location>
</feature>
<dbReference type="STRING" id="8078.ENSFHEP00000011430"/>
<dbReference type="Proteomes" id="UP000265000">
    <property type="component" value="Unplaced"/>
</dbReference>
<dbReference type="PANTHER" id="PTHR46608">
    <property type="entry name" value="T-CELL IMMUNOGLOBULIN AND MUCIN DOMAIN-CONTAINING PROTEIN 4"/>
    <property type="match status" value="1"/>
</dbReference>
<keyword evidence="7" id="KW-0325">Glycoprotein</keyword>
<dbReference type="InterPro" id="IPR013106">
    <property type="entry name" value="Ig_V-set"/>
</dbReference>
<dbReference type="Pfam" id="PF07686">
    <property type="entry name" value="V-set"/>
    <property type="match status" value="1"/>
</dbReference>
<comment type="subcellular location">
    <subcellularLocation>
        <location evidence="1">Membrane</location>
        <topology evidence="1">Single-pass type I membrane protein</topology>
    </subcellularLocation>
</comment>
<dbReference type="Gene3D" id="2.60.40.10">
    <property type="entry name" value="Immunoglobulins"/>
    <property type="match status" value="1"/>
</dbReference>
<dbReference type="AlphaFoldDB" id="A0A3Q2PGT0"/>
<dbReference type="Ensembl" id="ENSFHET00000018425.1">
    <property type="protein sequence ID" value="ENSFHEP00000011430.1"/>
    <property type="gene ID" value="ENSFHEG00000012854.1"/>
</dbReference>
<keyword evidence="6" id="KW-1015">Disulfide bond</keyword>
<dbReference type="InterPro" id="IPR003599">
    <property type="entry name" value="Ig_sub"/>
</dbReference>
<evidence type="ECO:0000256" key="6">
    <source>
        <dbReference type="ARBA" id="ARBA00023157"/>
    </source>
</evidence>
<dbReference type="GeneID" id="105926287"/>
<dbReference type="FunFam" id="2.60.40.10:FF:000774">
    <property type="entry name" value="Hepatitis A virus cellular receptor 1"/>
    <property type="match status" value="1"/>
</dbReference>
<keyword evidence="4 10" id="KW-1133">Transmembrane helix</keyword>
<evidence type="ECO:0000256" key="11">
    <source>
        <dbReference type="SAM" id="SignalP"/>
    </source>
</evidence>
<dbReference type="PANTHER" id="PTHR46608:SF3">
    <property type="entry name" value="T-CELL IMMUNOGLOBULIN AND MUCIN DOMAIN-CONTAINING PROTEIN 4"/>
    <property type="match status" value="1"/>
</dbReference>
<dbReference type="SUPFAM" id="SSF48726">
    <property type="entry name" value="Immunoglobulin"/>
    <property type="match status" value="1"/>
</dbReference>
<keyword evidence="3 11" id="KW-0732">Signal</keyword>
<keyword evidence="8" id="KW-0393">Immunoglobulin domain</keyword>
<protein>
    <submittedName>
        <fullName evidence="13">T-cell immunoglobulin and mucin domain-containing protein 4</fullName>
    </submittedName>
</protein>
<evidence type="ECO:0000313" key="13">
    <source>
        <dbReference type="Ensembl" id="ENSFHEP00000011430.1"/>
    </source>
</evidence>
<evidence type="ECO:0000259" key="12">
    <source>
        <dbReference type="PROSITE" id="PS50835"/>
    </source>
</evidence>
<reference evidence="13" key="2">
    <citation type="submission" date="2025-09" db="UniProtKB">
        <authorList>
            <consortium name="Ensembl"/>
        </authorList>
    </citation>
    <scope>IDENTIFICATION</scope>
</reference>
<organism evidence="13 14">
    <name type="scientific">Fundulus heteroclitus</name>
    <name type="common">Killifish</name>
    <name type="synonym">Mummichog</name>
    <dbReference type="NCBI Taxonomy" id="8078"/>
    <lineage>
        <taxon>Eukaryota</taxon>
        <taxon>Metazoa</taxon>
        <taxon>Chordata</taxon>
        <taxon>Craniata</taxon>
        <taxon>Vertebrata</taxon>
        <taxon>Euteleostomi</taxon>
        <taxon>Actinopterygii</taxon>
        <taxon>Neopterygii</taxon>
        <taxon>Teleostei</taxon>
        <taxon>Neoteleostei</taxon>
        <taxon>Acanthomorphata</taxon>
        <taxon>Ovalentaria</taxon>
        <taxon>Atherinomorphae</taxon>
        <taxon>Cyprinodontiformes</taxon>
        <taxon>Fundulidae</taxon>
        <taxon>Fundulus</taxon>
    </lineage>
</organism>
<keyword evidence="5 10" id="KW-0472">Membrane</keyword>
<evidence type="ECO:0000256" key="2">
    <source>
        <dbReference type="ARBA" id="ARBA00022692"/>
    </source>
</evidence>
<keyword evidence="2 10" id="KW-0812">Transmembrane</keyword>
<dbReference type="InterPro" id="IPR007110">
    <property type="entry name" value="Ig-like_dom"/>
</dbReference>
<comment type="similarity">
    <text evidence="9">Belongs to the immunoglobulin superfamily. TIM family.</text>
</comment>
<dbReference type="PROSITE" id="PS50835">
    <property type="entry name" value="IG_LIKE"/>
    <property type="match status" value="1"/>
</dbReference>
<dbReference type="GO" id="GO:0043277">
    <property type="term" value="P:apoptotic cell clearance"/>
    <property type="evidence" value="ECO:0007669"/>
    <property type="project" value="TreeGrafter"/>
</dbReference>
<dbReference type="GO" id="GO:0001786">
    <property type="term" value="F:phosphatidylserine binding"/>
    <property type="evidence" value="ECO:0007669"/>
    <property type="project" value="TreeGrafter"/>
</dbReference>
<evidence type="ECO:0000256" key="9">
    <source>
        <dbReference type="ARBA" id="ARBA00038203"/>
    </source>
</evidence>
<dbReference type="OrthoDB" id="434099at2759"/>
<feature type="signal peptide" evidence="11">
    <location>
        <begin position="1"/>
        <end position="26"/>
    </location>
</feature>